<keyword evidence="7" id="KW-1185">Reference proteome</keyword>
<feature type="transmembrane region" description="Helical" evidence="5">
    <location>
        <begin position="83"/>
        <end position="104"/>
    </location>
</feature>
<feature type="transmembrane region" description="Helical" evidence="5">
    <location>
        <begin position="239"/>
        <end position="255"/>
    </location>
</feature>
<evidence type="ECO:0000256" key="5">
    <source>
        <dbReference type="SAM" id="Phobius"/>
    </source>
</evidence>
<dbReference type="GO" id="GO:0016020">
    <property type="term" value="C:membrane"/>
    <property type="evidence" value="ECO:0007669"/>
    <property type="project" value="UniProtKB-SubCell"/>
</dbReference>
<feature type="transmembrane region" description="Helical" evidence="5">
    <location>
        <begin position="167"/>
        <end position="185"/>
    </location>
</feature>
<keyword evidence="4 5" id="KW-0472">Membrane</keyword>
<keyword evidence="6" id="KW-0808">Transferase</keyword>
<dbReference type="EMBL" id="CP047901">
    <property type="protein sequence ID" value="QHO63679.1"/>
    <property type="molecule type" value="Genomic_DNA"/>
</dbReference>
<comment type="subcellular location">
    <subcellularLocation>
        <location evidence="1">Membrane</location>
        <topology evidence="1">Multi-pass membrane protein</topology>
    </subcellularLocation>
</comment>
<dbReference type="AlphaFoldDB" id="A0A857N8K7"/>
<feature type="transmembrane region" description="Helical" evidence="5">
    <location>
        <begin position="140"/>
        <end position="161"/>
    </location>
</feature>
<proteinExistence type="predicted"/>
<evidence type="ECO:0000313" key="7">
    <source>
        <dbReference type="Proteomes" id="UP000463983"/>
    </source>
</evidence>
<dbReference type="KEGG" id="caqa:MICH65_0698"/>
<feature type="transmembrane region" description="Helical" evidence="5">
    <location>
        <begin position="110"/>
        <end position="128"/>
    </location>
</feature>
<dbReference type="GO" id="GO:0016765">
    <property type="term" value="F:transferase activity, transferring alkyl or aryl (other than methyl) groups"/>
    <property type="evidence" value="ECO:0007669"/>
    <property type="project" value="InterPro"/>
</dbReference>
<accession>A0A857N8K7</accession>
<feature type="transmembrane region" description="Helical" evidence="5">
    <location>
        <begin position="216"/>
        <end position="233"/>
    </location>
</feature>
<evidence type="ECO:0000256" key="3">
    <source>
        <dbReference type="ARBA" id="ARBA00022989"/>
    </source>
</evidence>
<name>A0A857N8K7_9BACT</name>
<feature type="transmembrane region" description="Helical" evidence="5">
    <location>
        <begin position="267"/>
        <end position="285"/>
    </location>
</feature>
<reference evidence="7" key="1">
    <citation type="journal article" date="2020" name="Microorganisms">
        <title>Complete Genome of a Member of a New Bacterial Lineage in the Microgenomates Group Reveals an Unusual Nucleotide Composition Disparity Between Two Strands of DNA and Limited Metabolic Potential.</title>
        <authorList>
            <person name="Kadnikov V.V."/>
            <person name="Mardanov A.V."/>
            <person name="Beletsky A.V."/>
            <person name="Karnachuk O.V."/>
            <person name="Ravin N.V."/>
        </authorList>
    </citation>
    <scope>NUCLEOTIDE SEQUENCE [LARGE SCALE GENOMIC DNA]</scope>
</reference>
<organism evidence="6 7">
    <name type="scientific">Candidatus Chazhemtobacterium aquaticus</name>
    <dbReference type="NCBI Taxonomy" id="2715735"/>
    <lineage>
        <taxon>Bacteria</taxon>
        <taxon>Candidatus Chazhemtobacteraceae</taxon>
        <taxon>Candidatus Chazhemtobacterium</taxon>
    </lineage>
</organism>
<dbReference type="InterPro" id="IPR044878">
    <property type="entry name" value="UbiA_sf"/>
</dbReference>
<dbReference type="Gene3D" id="1.10.357.140">
    <property type="entry name" value="UbiA prenyltransferase"/>
    <property type="match status" value="1"/>
</dbReference>
<protein>
    <submittedName>
        <fullName evidence="6">UbiA prenyltransferase</fullName>
    </submittedName>
</protein>
<gene>
    <name evidence="6" type="ORF">MICH65_0698</name>
</gene>
<dbReference type="InterPro" id="IPR000537">
    <property type="entry name" value="UbiA_prenyltransferase"/>
</dbReference>
<evidence type="ECO:0000256" key="2">
    <source>
        <dbReference type="ARBA" id="ARBA00022692"/>
    </source>
</evidence>
<keyword evidence="3 5" id="KW-1133">Transmembrane helix</keyword>
<dbReference type="RefSeq" id="WP_161932049.1">
    <property type="nucleotide sequence ID" value="NZ_CP047901.1"/>
</dbReference>
<evidence type="ECO:0000313" key="6">
    <source>
        <dbReference type="EMBL" id="QHO63679.1"/>
    </source>
</evidence>
<evidence type="ECO:0000256" key="4">
    <source>
        <dbReference type="ARBA" id="ARBA00023136"/>
    </source>
</evidence>
<dbReference type="Pfam" id="PF01040">
    <property type="entry name" value="UbiA"/>
    <property type="match status" value="1"/>
</dbReference>
<evidence type="ECO:0000256" key="1">
    <source>
        <dbReference type="ARBA" id="ARBA00004141"/>
    </source>
</evidence>
<dbReference type="Proteomes" id="UP000463983">
    <property type="component" value="Chromosome"/>
</dbReference>
<keyword evidence="2 5" id="KW-0812">Transmembrane</keyword>
<sequence length="288" mass="32457">MKTKLLGFYKLTRVNDFFAQSFATVSLMTTFIEGTINPFTFTHLFLTNLFITAFSFAINDLEDAPDDALDPKKRLRNPISAKLITRSQGLVFTTLLAIISILLVWPFGKLARIIALTCLLLGFLYSYKSVRLKSMPIIDLVSHGLFLGTAQILITAIGFGLELNPKIYLVALIAFSFSVLSDFYSEIRDYKVDRLSNINNTASIVNVDGIKNKTHYFHVIPAILITLLLLSNFSGQFQIILLGLALIFAFFYLISSEQFRHKIAHQYFKVVLVATGTILIAVHSFQYF</sequence>